<dbReference type="InterPro" id="IPR038765">
    <property type="entry name" value="Papain-like_cys_pep_sf"/>
</dbReference>
<keyword evidence="2" id="KW-1185">Reference proteome</keyword>
<dbReference type="EMBL" id="JBHRXJ010000015">
    <property type="protein sequence ID" value="MFC3529829.1"/>
    <property type="molecule type" value="Genomic_DNA"/>
</dbReference>
<reference evidence="2" key="1">
    <citation type="journal article" date="2019" name="Int. J. Syst. Evol. Microbiol.">
        <title>The Global Catalogue of Microorganisms (GCM) 10K type strain sequencing project: providing services to taxonomists for standard genome sequencing and annotation.</title>
        <authorList>
            <consortium name="The Broad Institute Genomics Platform"/>
            <consortium name="The Broad Institute Genome Sequencing Center for Infectious Disease"/>
            <person name="Wu L."/>
            <person name="Ma J."/>
        </authorList>
    </citation>
    <scope>NUCLEOTIDE SEQUENCE [LARGE SCALE GENOMIC DNA]</scope>
    <source>
        <strain evidence="2">KCTC 42899</strain>
    </source>
</reference>
<dbReference type="RefSeq" id="WP_377745928.1">
    <property type="nucleotide sequence ID" value="NZ_JBHRXJ010000015.1"/>
</dbReference>
<protein>
    <submittedName>
        <fullName evidence="1">Peptidoglycan peptidase</fullName>
    </submittedName>
</protein>
<evidence type="ECO:0000313" key="2">
    <source>
        <dbReference type="Proteomes" id="UP001595721"/>
    </source>
</evidence>
<evidence type="ECO:0000313" key="1">
    <source>
        <dbReference type="EMBL" id="MFC3529829.1"/>
    </source>
</evidence>
<comment type="caution">
    <text evidence="1">The sequence shown here is derived from an EMBL/GenBank/DDBJ whole genome shotgun (WGS) entry which is preliminary data.</text>
</comment>
<organism evidence="1 2">
    <name type="scientific">Paracoccus mangrovi</name>
    <dbReference type="NCBI Taxonomy" id="1715645"/>
    <lineage>
        <taxon>Bacteria</taxon>
        <taxon>Pseudomonadati</taxon>
        <taxon>Pseudomonadota</taxon>
        <taxon>Alphaproteobacteria</taxon>
        <taxon>Rhodobacterales</taxon>
        <taxon>Paracoccaceae</taxon>
        <taxon>Paracoccus</taxon>
    </lineage>
</organism>
<dbReference type="SUPFAM" id="SSF54001">
    <property type="entry name" value="Cysteine proteinases"/>
    <property type="match status" value="1"/>
</dbReference>
<sequence length="237" mass="26383">MAAPVAAQNPQDDATAPQPDAAYAASMAEAAWDWRPGDLIFRNGVNAIDDAMRRSFGLKWASVGILRPSSGGPRVAFVDQSDGVTEVMLYEHIEGLSPDEYAVYRLRDLTPDDRPDAQMWPGPMVRFALFITYGQPFDTEFMLGDGKFYNAELAYQSALNAGIVPGKPLRLRDLIDAPGDMDPAFRKLLGAHRYCRYEPTFDDCWTYNLRDQAIVTTDSLIASGALEQVFPRPRRAR</sequence>
<dbReference type="Proteomes" id="UP001595721">
    <property type="component" value="Unassembled WGS sequence"/>
</dbReference>
<proteinExistence type="predicted"/>
<accession>A0ABV7R8S9</accession>
<gene>
    <name evidence="1" type="ORF">ACFOMH_16770</name>
</gene>
<dbReference type="Gene3D" id="3.90.1720.10">
    <property type="entry name" value="endopeptidase domain like (from Nostoc punctiforme)"/>
    <property type="match status" value="1"/>
</dbReference>
<name>A0ABV7R8S9_9RHOB</name>